<dbReference type="KEGG" id="mng:MNEG_8985"/>
<dbReference type="InterPro" id="IPR027706">
    <property type="entry name" value="PGP_Pase"/>
</dbReference>
<proteinExistence type="predicted"/>
<organism evidence="1 2">
    <name type="scientific">Monoraphidium neglectum</name>
    <dbReference type="NCBI Taxonomy" id="145388"/>
    <lineage>
        <taxon>Eukaryota</taxon>
        <taxon>Viridiplantae</taxon>
        <taxon>Chlorophyta</taxon>
        <taxon>core chlorophytes</taxon>
        <taxon>Chlorophyceae</taxon>
        <taxon>CS clade</taxon>
        <taxon>Sphaeropleales</taxon>
        <taxon>Selenastraceae</taxon>
        <taxon>Monoraphidium</taxon>
    </lineage>
</organism>
<accession>A0A0D2KU66</accession>
<evidence type="ECO:0000313" key="1">
    <source>
        <dbReference type="EMBL" id="KIY98978.1"/>
    </source>
</evidence>
<dbReference type="Pfam" id="PF09419">
    <property type="entry name" value="PGP_phosphatase"/>
    <property type="match status" value="1"/>
</dbReference>
<dbReference type="EMBL" id="KK101995">
    <property type="protein sequence ID" value="KIY98978.1"/>
    <property type="molecule type" value="Genomic_DNA"/>
</dbReference>
<dbReference type="AlphaFoldDB" id="A0A0D2KU66"/>
<reference evidence="1 2" key="1">
    <citation type="journal article" date="2013" name="BMC Genomics">
        <title>Reconstruction of the lipid metabolism for the microalga Monoraphidium neglectum from its genome sequence reveals characteristics suitable for biofuel production.</title>
        <authorList>
            <person name="Bogen C."/>
            <person name="Al-Dilaimi A."/>
            <person name="Albersmeier A."/>
            <person name="Wichmann J."/>
            <person name="Grundmann M."/>
            <person name="Rupp O."/>
            <person name="Lauersen K.J."/>
            <person name="Blifernez-Klassen O."/>
            <person name="Kalinowski J."/>
            <person name="Goesmann A."/>
            <person name="Mussgnug J.H."/>
            <person name="Kruse O."/>
        </authorList>
    </citation>
    <scope>NUCLEOTIDE SEQUENCE [LARGE SCALE GENOMIC DNA]</scope>
    <source>
        <strain evidence="1 2">SAG 48.87</strain>
    </source>
</reference>
<evidence type="ECO:0000313" key="2">
    <source>
        <dbReference type="Proteomes" id="UP000054498"/>
    </source>
</evidence>
<dbReference type="GO" id="GO:0008962">
    <property type="term" value="F:phosphatidylglycerophosphatase activity"/>
    <property type="evidence" value="ECO:0007669"/>
    <property type="project" value="InterPro"/>
</dbReference>
<dbReference type="OrthoDB" id="198652at2759"/>
<dbReference type="Proteomes" id="UP000054498">
    <property type="component" value="Unassembled WGS sequence"/>
</dbReference>
<protein>
    <submittedName>
        <fullName evidence="1">Uncharacterized protein</fullName>
    </submittedName>
</protein>
<dbReference type="RefSeq" id="XP_013897998.1">
    <property type="nucleotide sequence ID" value="XM_014042544.1"/>
</dbReference>
<dbReference type="STRING" id="145388.A0A0D2KU66"/>
<keyword evidence="2" id="KW-1185">Reference proteome</keyword>
<gene>
    <name evidence="1" type="ORF">MNEG_8985</name>
</gene>
<sequence>MSKLLQNFNVAGTTLFFHILTSEQQLAVPHLSVRDLRWIDWSALKAAGFKACVFDKDNTLCEPFAVDIDQKLRGSVEACRAAFGGKLAIYSNSAGLQQYDPKGEEAEALEAAFDIHCLRHRDKKPAGSCDELEAHFGCELLG</sequence>
<dbReference type="GeneID" id="25741860"/>
<name>A0A0D2KU66_9CHLO</name>